<feature type="domain" description="F-box associated beta-propeller type 3" evidence="1">
    <location>
        <begin position="6"/>
        <end position="129"/>
    </location>
</feature>
<dbReference type="Proteomes" id="UP000030689">
    <property type="component" value="Unassembled WGS sequence"/>
</dbReference>
<dbReference type="PANTHER" id="PTHR31111:SF114">
    <property type="entry name" value="F-BOX ASSOCIATED UBIQUITINATION EFFECTOR FAMILY PROTEIN-RELATED"/>
    <property type="match status" value="1"/>
</dbReference>
<gene>
    <name evidence="2" type="ORF">EUTSA_v10012370mg</name>
</gene>
<dbReference type="AlphaFoldDB" id="V4KLV9"/>
<dbReference type="NCBIfam" id="TIGR01640">
    <property type="entry name" value="F_box_assoc_1"/>
    <property type="match status" value="1"/>
</dbReference>
<feature type="non-terminal residue" evidence="2">
    <location>
        <position position="1"/>
    </location>
</feature>
<organism evidence="2 3">
    <name type="scientific">Eutrema salsugineum</name>
    <name type="common">Saltwater cress</name>
    <name type="synonym">Sisymbrium salsugineum</name>
    <dbReference type="NCBI Taxonomy" id="72664"/>
    <lineage>
        <taxon>Eukaryota</taxon>
        <taxon>Viridiplantae</taxon>
        <taxon>Streptophyta</taxon>
        <taxon>Embryophyta</taxon>
        <taxon>Tracheophyta</taxon>
        <taxon>Spermatophyta</taxon>
        <taxon>Magnoliopsida</taxon>
        <taxon>eudicotyledons</taxon>
        <taxon>Gunneridae</taxon>
        <taxon>Pentapetalae</taxon>
        <taxon>rosids</taxon>
        <taxon>malvids</taxon>
        <taxon>Brassicales</taxon>
        <taxon>Brassicaceae</taxon>
        <taxon>Eutremeae</taxon>
        <taxon>Eutrema</taxon>
    </lineage>
</organism>
<protein>
    <recommendedName>
        <fullName evidence="1">F-box associated beta-propeller type 3 domain-containing protein</fullName>
    </recommendedName>
</protein>
<accession>V4KLV9</accession>
<evidence type="ECO:0000259" key="1">
    <source>
        <dbReference type="Pfam" id="PF08268"/>
    </source>
</evidence>
<dbReference type="PANTHER" id="PTHR31111">
    <property type="entry name" value="BNAA05G37150D PROTEIN-RELATED"/>
    <property type="match status" value="1"/>
</dbReference>
<dbReference type="Pfam" id="PF08268">
    <property type="entry name" value="FBA_3"/>
    <property type="match status" value="2"/>
</dbReference>
<keyword evidence="3" id="KW-1185">Reference proteome</keyword>
<dbReference type="Gramene" id="ESQ30912">
    <property type="protein sequence ID" value="ESQ30912"/>
    <property type="gene ID" value="EUTSA_v10012370mg"/>
</dbReference>
<feature type="domain" description="F-box associated beta-propeller type 3" evidence="1">
    <location>
        <begin position="133"/>
        <end position="208"/>
    </location>
</feature>
<dbReference type="InterPro" id="IPR013187">
    <property type="entry name" value="F-box-assoc_dom_typ3"/>
</dbReference>
<dbReference type="EMBL" id="KI517809">
    <property type="protein sequence ID" value="ESQ30912.1"/>
    <property type="molecule type" value="Genomic_DNA"/>
</dbReference>
<dbReference type="InterPro" id="IPR017451">
    <property type="entry name" value="F-box-assoc_interact_dom"/>
</dbReference>
<sequence>SPNSHYENCIFVNGFICHLDDQNEVLGKKERVPVICNTSTGQHLTLPKVRARNTRLRRFFGYDLIRIQLKVLCMTVTKYRQQVYSWEHQHRIDGICINGVLYYIARSNKTCLIAWSDVRSEEFTLINYEGNPNELWVPDDTEKEKWSKNTFFKESIWATDTGEIVWVPSRYWENRLYDFYYNLERNSVRRIEIKGFYQKVGLNNYYAHFTANTMLRM</sequence>
<proteinExistence type="predicted"/>
<evidence type="ECO:0000313" key="3">
    <source>
        <dbReference type="Proteomes" id="UP000030689"/>
    </source>
</evidence>
<reference evidence="2 3" key="1">
    <citation type="journal article" date="2013" name="Front. Plant Sci.">
        <title>The Reference Genome of the Halophytic Plant Eutrema salsugineum.</title>
        <authorList>
            <person name="Yang R."/>
            <person name="Jarvis D.E."/>
            <person name="Chen H."/>
            <person name="Beilstein M.A."/>
            <person name="Grimwood J."/>
            <person name="Jenkins J."/>
            <person name="Shu S."/>
            <person name="Prochnik S."/>
            <person name="Xin M."/>
            <person name="Ma C."/>
            <person name="Schmutz J."/>
            <person name="Wing R.A."/>
            <person name="Mitchell-Olds T."/>
            <person name="Schumaker K.S."/>
            <person name="Wang X."/>
        </authorList>
    </citation>
    <scope>NUCLEOTIDE SEQUENCE [LARGE SCALE GENOMIC DNA]</scope>
</reference>
<name>V4KLV9_EUTSA</name>
<dbReference type="KEGG" id="eus:EUTSA_v10012370mg"/>
<evidence type="ECO:0000313" key="2">
    <source>
        <dbReference type="EMBL" id="ESQ30912.1"/>
    </source>
</evidence>